<sequence>MSVPVPSLETPSSPAVSHLPDSPSLPDSTASNEIPSGDEDSLPEIIVESRNVSPALKDGNPLSPFTSPQCAFLPGPRCSVQGVDDLESVRSANIHFNPSPIALISF</sequence>
<feature type="compositionally biased region" description="Low complexity" evidence="1">
    <location>
        <begin position="19"/>
        <end position="28"/>
    </location>
</feature>
<evidence type="ECO:0000313" key="2">
    <source>
        <dbReference type="EMBL" id="KAE9402620.1"/>
    </source>
</evidence>
<protein>
    <submittedName>
        <fullName evidence="2">Uncharacterized protein</fullName>
    </submittedName>
</protein>
<accession>A0A6A4HY15</accession>
<proteinExistence type="predicted"/>
<gene>
    <name evidence="2" type="ORF">BT96DRAFT_544037</name>
</gene>
<evidence type="ECO:0000256" key="1">
    <source>
        <dbReference type="SAM" id="MobiDB-lite"/>
    </source>
</evidence>
<keyword evidence="3" id="KW-1185">Reference proteome</keyword>
<organism evidence="2 3">
    <name type="scientific">Gymnopus androsaceus JB14</name>
    <dbReference type="NCBI Taxonomy" id="1447944"/>
    <lineage>
        <taxon>Eukaryota</taxon>
        <taxon>Fungi</taxon>
        <taxon>Dikarya</taxon>
        <taxon>Basidiomycota</taxon>
        <taxon>Agaricomycotina</taxon>
        <taxon>Agaricomycetes</taxon>
        <taxon>Agaricomycetidae</taxon>
        <taxon>Agaricales</taxon>
        <taxon>Marasmiineae</taxon>
        <taxon>Omphalotaceae</taxon>
        <taxon>Gymnopus</taxon>
    </lineage>
</organism>
<dbReference type="EMBL" id="ML769433">
    <property type="protein sequence ID" value="KAE9402620.1"/>
    <property type="molecule type" value="Genomic_DNA"/>
</dbReference>
<dbReference type="AlphaFoldDB" id="A0A6A4HY15"/>
<name>A0A6A4HY15_9AGAR</name>
<evidence type="ECO:0000313" key="3">
    <source>
        <dbReference type="Proteomes" id="UP000799118"/>
    </source>
</evidence>
<feature type="region of interest" description="Disordered" evidence="1">
    <location>
        <begin position="1"/>
        <end position="45"/>
    </location>
</feature>
<dbReference type="Proteomes" id="UP000799118">
    <property type="component" value="Unassembled WGS sequence"/>
</dbReference>
<reference evidence="2" key="1">
    <citation type="journal article" date="2019" name="Environ. Microbiol.">
        <title>Fungal ecological strategies reflected in gene transcription - a case study of two litter decomposers.</title>
        <authorList>
            <person name="Barbi F."/>
            <person name="Kohler A."/>
            <person name="Barry K."/>
            <person name="Baskaran P."/>
            <person name="Daum C."/>
            <person name="Fauchery L."/>
            <person name="Ihrmark K."/>
            <person name="Kuo A."/>
            <person name="LaButti K."/>
            <person name="Lipzen A."/>
            <person name="Morin E."/>
            <person name="Grigoriev I.V."/>
            <person name="Henrissat B."/>
            <person name="Lindahl B."/>
            <person name="Martin F."/>
        </authorList>
    </citation>
    <scope>NUCLEOTIDE SEQUENCE</scope>
    <source>
        <strain evidence="2">JB14</strain>
    </source>
</reference>